<comment type="caution">
    <text evidence="6">The sequence shown here is derived from an EMBL/GenBank/DDBJ whole genome shotgun (WGS) entry which is preliminary data.</text>
</comment>
<evidence type="ECO:0000256" key="4">
    <source>
        <dbReference type="ARBA" id="ARBA00025742"/>
    </source>
</evidence>
<sequence>MIKKILTTLITIALVIIAFVAKIPKAGVKSKFDTLSDEVDIRFSVISDLHIAPHKVRERDRLKKVFSTIYNLDSNMKVIAIAGDLTDSGSKGEYEVVKNIINDNKKAKTQIIASMGNHEGNSAELFKSTIGRNPKENINLDGYHFITLSPRTSEGEYGGSNYYLDESWLIEQLDEAVNEDPNKPIFVFMHHGIKNTVCGTDLWNTNDLAEVFKKYPQVIHFSGHSHYPLNDPKSIYQKDFTAINTSTISYFELEPDMMYGSIPPYSDNAFQMMVVEVKGNVVKVKRLDLLSNQYIGEDWIIDISKGKKDFKYTDDRKEKSKEPYFDINDVRVSDIEGMNCRIETNQAKINKKSESEDIVYSYKYDFRNRKTGEIEKTYKVSSQFYLIPMPQVLSQEFEKLNSETEYEVIITAINAYGIESSNSVGGMFKTKKK</sequence>
<dbReference type="SUPFAM" id="SSF56300">
    <property type="entry name" value="Metallo-dependent phosphatases"/>
    <property type="match status" value="1"/>
</dbReference>
<dbReference type="InterPro" id="IPR050884">
    <property type="entry name" value="CNP_phosphodiesterase-III"/>
</dbReference>
<dbReference type="Proteomes" id="UP000627781">
    <property type="component" value="Unassembled WGS sequence"/>
</dbReference>
<dbReference type="Pfam" id="PF00149">
    <property type="entry name" value="Metallophos"/>
    <property type="match status" value="1"/>
</dbReference>
<evidence type="ECO:0000256" key="2">
    <source>
        <dbReference type="ARBA" id="ARBA00022801"/>
    </source>
</evidence>
<dbReference type="InterPro" id="IPR004843">
    <property type="entry name" value="Calcineurin-like_PHP"/>
</dbReference>
<name>A0ABR8PU46_9CLOT</name>
<dbReference type="InterPro" id="IPR029052">
    <property type="entry name" value="Metallo-depent_PP-like"/>
</dbReference>
<evidence type="ECO:0000256" key="3">
    <source>
        <dbReference type="ARBA" id="ARBA00023004"/>
    </source>
</evidence>
<keyword evidence="3" id="KW-0408">Iron</keyword>
<evidence type="ECO:0000259" key="5">
    <source>
        <dbReference type="Pfam" id="PF00149"/>
    </source>
</evidence>
<evidence type="ECO:0000256" key="1">
    <source>
        <dbReference type="ARBA" id="ARBA00022723"/>
    </source>
</evidence>
<keyword evidence="2" id="KW-0378">Hydrolase</keyword>
<gene>
    <name evidence="6" type="ORF">H9661_09975</name>
</gene>
<dbReference type="PANTHER" id="PTHR42988">
    <property type="entry name" value="PHOSPHOHYDROLASE"/>
    <property type="match status" value="1"/>
</dbReference>
<protein>
    <submittedName>
        <fullName evidence="6">Metallophosphoesterase</fullName>
    </submittedName>
</protein>
<accession>A0ABR8PU46</accession>
<reference evidence="6 7" key="1">
    <citation type="submission" date="2020-08" db="EMBL/GenBank/DDBJ databases">
        <title>A Genomic Blueprint of the Chicken Gut Microbiome.</title>
        <authorList>
            <person name="Gilroy R."/>
            <person name="Ravi A."/>
            <person name="Getino M."/>
            <person name="Pursley I."/>
            <person name="Horton D.L."/>
            <person name="Alikhan N.-F."/>
            <person name="Baker D."/>
            <person name="Gharbi K."/>
            <person name="Hall N."/>
            <person name="Watson M."/>
            <person name="Adriaenssens E.M."/>
            <person name="Foster-Nyarko E."/>
            <person name="Jarju S."/>
            <person name="Secka A."/>
            <person name="Antonio M."/>
            <person name="Oren A."/>
            <person name="Chaudhuri R."/>
            <person name="La Ragione R.M."/>
            <person name="Hildebrand F."/>
            <person name="Pallen M.J."/>
        </authorList>
    </citation>
    <scope>NUCLEOTIDE SEQUENCE [LARGE SCALE GENOMIC DNA]</scope>
    <source>
        <strain evidence="6 7">Sa3CVN1</strain>
    </source>
</reference>
<keyword evidence="7" id="KW-1185">Reference proteome</keyword>
<dbReference type="PANTHER" id="PTHR42988:SF2">
    <property type="entry name" value="CYCLIC NUCLEOTIDE PHOSPHODIESTERASE CBUA0032-RELATED"/>
    <property type="match status" value="1"/>
</dbReference>
<dbReference type="RefSeq" id="WP_191768567.1">
    <property type="nucleotide sequence ID" value="NZ_JACSRA010000013.1"/>
</dbReference>
<dbReference type="EMBL" id="JACSRA010000013">
    <property type="protein sequence ID" value="MBD7911684.1"/>
    <property type="molecule type" value="Genomic_DNA"/>
</dbReference>
<evidence type="ECO:0000313" key="6">
    <source>
        <dbReference type="EMBL" id="MBD7911684.1"/>
    </source>
</evidence>
<comment type="similarity">
    <text evidence="4">Belongs to the cyclic nucleotide phosphodiesterase class-III family.</text>
</comment>
<dbReference type="Gene3D" id="3.60.21.10">
    <property type="match status" value="1"/>
</dbReference>
<organism evidence="6 7">
    <name type="scientific">Clostridium cibarium</name>
    <dbReference type="NCBI Taxonomy" id="2762247"/>
    <lineage>
        <taxon>Bacteria</taxon>
        <taxon>Bacillati</taxon>
        <taxon>Bacillota</taxon>
        <taxon>Clostridia</taxon>
        <taxon>Eubacteriales</taxon>
        <taxon>Clostridiaceae</taxon>
        <taxon>Clostridium</taxon>
    </lineage>
</organism>
<feature type="domain" description="Calcineurin-like phosphoesterase" evidence="5">
    <location>
        <begin position="42"/>
        <end position="228"/>
    </location>
</feature>
<evidence type="ECO:0000313" key="7">
    <source>
        <dbReference type="Proteomes" id="UP000627781"/>
    </source>
</evidence>
<keyword evidence="1" id="KW-0479">Metal-binding</keyword>
<proteinExistence type="inferred from homology"/>